<dbReference type="RefSeq" id="WP_264138799.1">
    <property type="nucleotide sequence ID" value="NZ_JAOYOD010000001.1"/>
</dbReference>
<keyword evidence="8 9" id="KW-0413">Isomerase</keyword>
<name>A0ABT3CWG8_9BACT</name>
<evidence type="ECO:0000256" key="1">
    <source>
        <dbReference type="ARBA" id="ARBA00000901"/>
    </source>
</evidence>
<comment type="subcellular location">
    <subcellularLocation>
        <location evidence="2 9">Cytoplasm</location>
    </subcellularLocation>
</comment>
<dbReference type="InterPro" id="IPR013785">
    <property type="entry name" value="Aldolase_TIM"/>
</dbReference>
<evidence type="ECO:0000256" key="8">
    <source>
        <dbReference type="ARBA" id="ARBA00023235"/>
    </source>
</evidence>
<keyword evidence="5 9" id="KW-0963">Cytoplasm</keyword>
<dbReference type="EC" id="5.3.1.16" evidence="9"/>
<feature type="active site" description="Proton donor" evidence="9">
    <location>
        <position position="130"/>
    </location>
</feature>
<dbReference type="Pfam" id="PF00977">
    <property type="entry name" value="His_biosynth"/>
    <property type="match status" value="1"/>
</dbReference>
<evidence type="ECO:0000256" key="6">
    <source>
        <dbReference type="ARBA" id="ARBA00022605"/>
    </source>
</evidence>
<dbReference type="InterPro" id="IPR011060">
    <property type="entry name" value="RibuloseP-bd_barrel"/>
</dbReference>
<accession>A0ABT3CWG8</accession>
<gene>
    <name evidence="9" type="primary">hisA</name>
    <name evidence="11" type="ORF">N7U62_14940</name>
</gene>
<dbReference type="HAMAP" id="MF_01014">
    <property type="entry name" value="HisA"/>
    <property type="match status" value="1"/>
</dbReference>
<evidence type="ECO:0000256" key="5">
    <source>
        <dbReference type="ARBA" id="ARBA00022490"/>
    </source>
</evidence>
<sequence>MQLVPSIAIKDGKVVRLTKGDYASAKVYDQNPIDLARQFKDHGIKRIHMVDLDGAAKGKVINYHILEAVAGHTHLKVNFSGGVHTDGDITKILECGAESVTCATMAVYARDMFTAWIMSYGREKIALAADSLDGLIRVGGWQKDTKIDVYNHISYFYERGLKYLKTTDISKEGGLKGPSFVLYEEILKRYPGIFLFASGGIRNVKDIEKLQSIGVHGAIFGKAFYEGHITLKDIEKFSAESTASE</sequence>
<evidence type="ECO:0000256" key="7">
    <source>
        <dbReference type="ARBA" id="ARBA00023102"/>
    </source>
</evidence>
<evidence type="ECO:0000256" key="10">
    <source>
        <dbReference type="RuleBase" id="RU003657"/>
    </source>
</evidence>
<dbReference type="PANTHER" id="PTHR43090">
    <property type="entry name" value="1-(5-PHOSPHORIBOSYL)-5-[(5-PHOSPHORIBOSYLAMINO)METHYLIDENEAMINO] IMIDAZOLE-4-CARBOXAMIDE ISOMERASE"/>
    <property type="match status" value="1"/>
</dbReference>
<dbReference type="CDD" id="cd04732">
    <property type="entry name" value="HisA"/>
    <property type="match status" value="1"/>
</dbReference>
<comment type="pathway">
    <text evidence="3 9">Amino-acid biosynthesis; L-histidine biosynthesis; L-histidine from 5-phospho-alpha-D-ribose 1-diphosphate: step 4/9.</text>
</comment>
<keyword evidence="12" id="KW-1185">Reference proteome</keyword>
<dbReference type="Gene3D" id="3.20.20.70">
    <property type="entry name" value="Aldolase class I"/>
    <property type="match status" value="1"/>
</dbReference>
<organism evidence="11 12">
    <name type="scientific">Reichenbachiella ulvae</name>
    <dbReference type="NCBI Taxonomy" id="2980104"/>
    <lineage>
        <taxon>Bacteria</taxon>
        <taxon>Pseudomonadati</taxon>
        <taxon>Bacteroidota</taxon>
        <taxon>Cytophagia</taxon>
        <taxon>Cytophagales</taxon>
        <taxon>Reichenbachiellaceae</taxon>
        <taxon>Reichenbachiella</taxon>
    </lineage>
</organism>
<protein>
    <recommendedName>
        <fullName evidence="9">1-(5-phosphoribosyl)-5-[(5-phosphoribosylamino)methylideneamino] imidazole-4-carboxamide isomerase</fullName>
        <ecNumber evidence="9">5.3.1.16</ecNumber>
    </recommendedName>
    <alternativeName>
        <fullName evidence="9">Phosphoribosylformimino-5-aminoimidazole carboxamide ribotide isomerase</fullName>
    </alternativeName>
</protein>
<comment type="caution">
    <text evidence="11">The sequence shown here is derived from an EMBL/GenBank/DDBJ whole genome shotgun (WGS) entry which is preliminary data.</text>
</comment>
<dbReference type="SUPFAM" id="SSF51366">
    <property type="entry name" value="Ribulose-phoshate binding barrel"/>
    <property type="match status" value="1"/>
</dbReference>
<keyword evidence="7 9" id="KW-0368">Histidine biosynthesis</keyword>
<evidence type="ECO:0000256" key="3">
    <source>
        <dbReference type="ARBA" id="ARBA00005133"/>
    </source>
</evidence>
<dbReference type="InterPro" id="IPR044524">
    <property type="entry name" value="Isoase_HisA-like"/>
</dbReference>
<proteinExistence type="inferred from homology"/>
<evidence type="ECO:0000313" key="12">
    <source>
        <dbReference type="Proteomes" id="UP001300692"/>
    </source>
</evidence>
<evidence type="ECO:0000256" key="4">
    <source>
        <dbReference type="ARBA" id="ARBA00009667"/>
    </source>
</evidence>
<keyword evidence="6 9" id="KW-0028">Amino-acid biosynthesis</keyword>
<reference evidence="11 12" key="1">
    <citation type="submission" date="2022-10" db="EMBL/GenBank/DDBJ databases">
        <title>Comparative genomics and taxonomic characterization of three novel marine species of genus Reichenbachiella exhibiting antioxidant and polysaccharide degradation activities.</title>
        <authorList>
            <person name="Muhammad N."/>
            <person name="Lee Y.-J."/>
            <person name="Ko J."/>
            <person name="Kim S.-G."/>
        </authorList>
    </citation>
    <scope>NUCLEOTIDE SEQUENCE [LARGE SCALE GENOMIC DNA]</scope>
    <source>
        <strain evidence="11 12">ABR2-5</strain>
    </source>
</reference>
<comment type="catalytic activity">
    <reaction evidence="1 9">
        <text>1-(5-phospho-beta-D-ribosyl)-5-[(5-phospho-beta-D-ribosylamino)methylideneamino]imidazole-4-carboxamide = 5-[(5-phospho-1-deoxy-D-ribulos-1-ylimino)methylamino]-1-(5-phospho-beta-D-ribosyl)imidazole-4-carboxamide</text>
        <dbReference type="Rhea" id="RHEA:15469"/>
        <dbReference type="ChEBI" id="CHEBI:58435"/>
        <dbReference type="ChEBI" id="CHEBI:58525"/>
        <dbReference type="EC" id="5.3.1.16"/>
    </reaction>
</comment>
<evidence type="ECO:0000313" key="11">
    <source>
        <dbReference type="EMBL" id="MCV9387977.1"/>
    </source>
</evidence>
<comment type="caution">
    <text evidence="9">Lacks conserved residue(s) required for the propagation of feature annotation.</text>
</comment>
<dbReference type="Proteomes" id="UP001300692">
    <property type="component" value="Unassembled WGS sequence"/>
</dbReference>
<comment type="similarity">
    <text evidence="4 9 10">Belongs to the HisA/HisF family.</text>
</comment>
<dbReference type="PANTHER" id="PTHR43090:SF2">
    <property type="entry name" value="1-(5-PHOSPHORIBOSYL)-5-[(5-PHOSPHORIBOSYLAMINO)METHYLIDENEAMINO] IMIDAZOLE-4-CARBOXAMIDE ISOMERASE"/>
    <property type="match status" value="1"/>
</dbReference>
<dbReference type="EMBL" id="JAOYOD010000001">
    <property type="protein sequence ID" value="MCV9387977.1"/>
    <property type="molecule type" value="Genomic_DNA"/>
</dbReference>
<dbReference type="GO" id="GO:0016853">
    <property type="term" value="F:isomerase activity"/>
    <property type="evidence" value="ECO:0007669"/>
    <property type="project" value="UniProtKB-KW"/>
</dbReference>
<evidence type="ECO:0000256" key="9">
    <source>
        <dbReference type="HAMAP-Rule" id="MF_01014"/>
    </source>
</evidence>
<evidence type="ECO:0000256" key="2">
    <source>
        <dbReference type="ARBA" id="ARBA00004496"/>
    </source>
</evidence>
<dbReference type="InterPro" id="IPR023016">
    <property type="entry name" value="HisA/PriA"/>
</dbReference>
<dbReference type="InterPro" id="IPR006062">
    <property type="entry name" value="His_biosynth"/>
</dbReference>